<evidence type="ECO:0000256" key="7">
    <source>
        <dbReference type="ARBA" id="ARBA00023242"/>
    </source>
</evidence>
<evidence type="ECO:0000256" key="6">
    <source>
        <dbReference type="ARBA" id="ARBA00023004"/>
    </source>
</evidence>
<keyword evidence="6" id="KW-0408">Iron</keyword>
<dbReference type="InterPro" id="IPR044861">
    <property type="entry name" value="IPNS-like_FE2OG_OXY"/>
</dbReference>
<evidence type="ECO:0000259" key="10">
    <source>
        <dbReference type="PROSITE" id="PS51471"/>
    </source>
</evidence>
<name>A0A2U1KAW5_ARTAN</name>
<dbReference type="InterPro" id="IPR005123">
    <property type="entry name" value="Oxoglu/Fe-dep_dioxygenase_dom"/>
</dbReference>
<dbReference type="FunFam" id="2.60.120.330:FF:000015">
    <property type="entry name" value="Protein DMR6-LIKE OXYGENASE 1"/>
    <property type="match status" value="1"/>
</dbReference>
<dbReference type="GO" id="GO:0005634">
    <property type="term" value="C:nucleus"/>
    <property type="evidence" value="ECO:0007669"/>
    <property type="project" value="UniProtKB-SubCell"/>
</dbReference>
<dbReference type="GO" id="GO:0016705">
    <property type="term" value="F:oxidoreductase activity, acting on paired donors, with incorporation or reduction of molecular oxygen"/>
    <property type="evidence" value="ECO:0007669"/>
    <property type="project" value="UniProtKB-ARBA"/>
</dbReference>
<gene>
    <name evidence="11" type="ORF">CTI12_AA614800</name>
</gene>
<feature type="domain" description="Fe2OG dioxygenase" evidence="10">
    <location>
        <begin position="384"/>
        <end position="487"/>
    </location>
</feature>
<evidence type="ECO:0000256" key="5">
    <source>
        <dbReference type="ARBA" id="ARBA00022723"/>
    </source>
</evidence>
<proteinExistence type="inferred from homology"/>
<dbReference type="PROSITE" id="PS51471">
    <property type="entry name" value="FE2OG_OXY"/>
    <property type="match status" value="2"/>
</dbReference>
<evidence type="ECO:0000256" key="9">
    <source>
        <dbReference type="SAM" id="MobiDB-lite"/>
    </source>
</evidence>
<accession>A0A2U1KAW5</accession>
<dbReference type="GO" id="GO:0046872">
    <property type="term" value="F:metal ion binding"/>
    <property type="evidence" value="ECO:0007669"/>
    <property type="project" value="UniProtKB-KW"/>
</dbReference>
<keyword evidence="5" id="KW-0479">Metal-binding</keyword>
<evidence type="ECO:0000256" key="1">
    <source>
        <dbReference type="ARBA" id="ARBA00004123"/>
    </source>
</evidence>
<dbReference type="InterPro" id="IPR027443">
    <property type="entry name" value="IPNS-like_sf"/>
</dbReference>
<keyword evidence="12" id="KW-1185">Reference proteome</keyword>
<protein>
    <submittedName>
        <fullName evidence="11">Isopenicillin N synthase</fullName>
    </submittedName>
</protein>
<dbReference type="SUPFAM" id="SSF51197">
    <property type="entry name" value="Clavaminate synthase-like"/>
    <property type="match status" value="2"/>
</dbReference>
<keyword evidence="4" id="KW-0963">Cytoplasm</keyword>
<dbReference type="GO" id="GO:0005737">
    <property type="term" value="C:cytoplasm"/>
    <property type="evidence" value="ECO:0007669"/>
    <property type="project" value="UniProtKB-SubCell"/>
</dbReference>
<dbReference type="OrthoDB" id="627829at2759"/>
<evidence type="ECO:0000256" key="3">
    <source>
        <dbReference type="ARBA" id="ARBA00008056"/>
    </source>
</evidence>
<dbReference type="Proteomes" id="UP000245207">
    <property type="component" value="Unassembled WGS sequence"/>
</dbReference>
<dbReference type="STRING" id="35608.A0A2U1KAW5"/>
<comment type="similarity">
    <text evidence="3">Belongs to the iron/ascorbate-dependent oxidoreductase family.</text>
</comment>
<dbReference type="Pfam" id="PF14226">
    <property type="entry name" value="DIOX_N"/>
    <property type="match status" value="1"/>
</dbReference>
<dbReference type="InterPro" id="IPR050295">
    <property type="entry name" value="Plant_2OG-oxidoreductases"/>
</dbReference>
<dbReference type="EMBL" id="PKPP01024733">
    <property type="protein sequence ID" value="PWA33902.1"/>
    <property type="molecule type" value="Genomic_DNA"/>
</dbReference>
<evidence type="ECO:0000313" key="12">
    <source>
        <dbReference type="Proteomes" id="UP000245207"/>
    </source>
</evidence>
<dbReference type="Gene3D" id="2.60.120.330">
    <property type="entry name" value="B-lactam Antibiotic, Isopenicillin N Synthase, Chain"/>
    <property type="match status" value="2"/>
</dbReference>
<feature type="region of interest" description="Disordered" evidence="9">
    <location>
        <begin position="1"/>
        <end position="26"/>
    </location>
</feature>
<evidence type="ECO:0000256" key="8">
    <source>
        <dbReference type="ARBA" id="ARBA00059922"/>
    </source>
</evidence>
<evidence type="ECO:0000256" key="4">
    <source>
        <dbReference type="ARBA" id="ARBA00022490"/>
    </source>
</evidence>
<keyword evidence="7" id="KW-0539">Nucleus</keyword>
<comment type="subcellular location">
    <subcellularLocation>
        <location evidence="2">Cytoplasm</location>
    </subcellularLocation>
    <subcellularLocation>
        <location evidence="1">Nucleus</location>
    </subcellularLocation>
</comment>
<evidence type="ECO:0000313" key="11">
    <source>
        <dbReference type="EMBL" id="PWA33902.1"/>
    </source>
</evidence>
<feature type="domain" description="Fe2OG dioxygenase" evidence="10">
    <location>
        <begin position="198"/>
        <end position="301"/>
    </location>
</feature>
<dbReference type="AlphaFoldDB" id="A0A2U1KAW5"/>
<comment type="function">
    <text evidence="8">Involved in the regulation of shoot development and salicylic acid (SA) homeostasis.</text>
</comment>
<organism evidence="11 12">
    <name type="scientific">Artemisia annua</name>
    <name type="common">Sweet wormwood</name>
    <dbReference type="NCBI Taxonomy" id="35608"/>
    <lineage>
        <taxon>Eukaryota</taxon>
        <taxon>Viridiplantae</taxon>
        <taxon>Streptophyta</taxon>
        <taxon>Embryophyta</taxon>
        <taxon>Tracheophyta</taxon>
        <taxon>Spermatophyta</taxon>
        <taxon>Magnoliopsida</taxon>
        <taxon>eudicotyledons</taxon>
        <taxon>Gunneridae</taxon>
        <taxon>Pentapetalae</taxon>
        <taxon>asterids</taxon>
        <taxon>campanulids</taxon>
        <taxon>Asterales</taxon>
        <taxon>Asteraceae</taxon>
        <taxon>Asteroideae</taxon>
        <taxon>Anthemideae</taxon>
        <taxon>Artemisiinae</taxon>
        <taxon>Artemisia</taxon>
    </lineage>
</organism>
<evidence type="ECO:0000256" key="2">
    <source>
        <dbReference type="ARBA" id="ARBA00004496"/>
    </source>
</evidence>
<dbReference type="Pfam" id="PF03171">
    <property type="entry name" value="2OG-FeII_Oxy"/>
    <property type="match status" value="2"/>
</dbReference>
<reference evidence="11 12" key="1">
    <citation type="journal article" date="2018" name="Mol. Plant">
        <title>The genome of Artemisia annua provides insight into the evolution of Asteraceae family and artemisinin biosynthesis.</title>
        <authorList>
            <person name="Shen Q."/>
            <person name="Zhang L."/>
            <person name="Liao Z."/>
            <person name="Wang S."/>
            <person name="Yan T."/>
            <person name="Shi P."/>
            <person name="Liu M."/>
            <person name="Fu X."/>
            <person name="Pan Q."/>
            <person name="Wang Y."/>
            <person name="Lv Z."/>
            <person name="Lu X."/>
            <person name="Zhang F."/>
            <person name="Jiang W."/>
            <person name="Ma Y."/>
            <person name="Chen M."/>
            <person name="Hao X."/>
            <person name="Li L."/>
            <person name="Tang Y."/>
            <person name="Lv G."/>
            <person name="Zhou Y."/>
            <person name="Sun X."/>
            <person name="Brodelius P.E."/>
            <person name="Rose J.K.C."/>
            <person name="Tang K."/>
        </authorList>
    </citation>
    <scope>NUCLEOTIDE SEQUENCE [LARGE SCALE GENOMIC DNA]</scope>
    <source>
        <strain evidence="12">cv. Huhao1</strain>
        <tissue evidence="11">Leaf</tissue>
    </source>
</reference>
<comment type="caution">
    <text evidence="11">The sequence shown here is derived from an EMBL/GenBank/DDBJ whole genome shotgun (WGS) entry which is preliminary data.</text>
</comment>
<sequence length="534" mass="60020">MESGDCDENKAFSIGEPPQENGLSHVPRSYEISSSNRPSLNPEIANVAVVDLVGLNDPDQRPMVVKNIGSACRESGFFQIINHGISQKVLDEALGTAFAFFDLPTTEKEKYMSNDVHKPVRYGTSIKDEVDKIQYRRGFLKHYAHPLNEWIQEWPDKPHDYRDKMGSYVMKARRLSIEIMGAITESLGIGRKYLENKMEDGMQVMAVNCYPKCPEPHLALGVPPHSDHTCITIVLQSSCGLEIIDAADGTWRLVPELQGALEVHVGDHVEVLSNGLYKSMVHRVTLNNERTRISIVSLHSMGLDEKMATAQELVSDENPKKYKESSFRDFLNFLTRNEGKSYIESLKMDKMGSYVMKARRLSIEIMGAITESLGIGRKYLENKMEDGMQVMAVNCYPKCPEPHLALGVPPHSDHTCITIVLQSSCGLEIIDAADGTWRLVPELQGALEVHVGDHVEVLSNGLYKSMVHRVTLNNERTRISIVSLHSMGLDEKMATAQELVSDENPKKYKESSFRDFLNFLTRNEGKSYIESLKM</sequence>
<dbReference type="InterPro" id="IPR026992">
    <property type="entry name" value="DIOX_N"/>
</dbReference>
<dbReference type="PANTHER" id="PTHR47991">
    <property type="entry name" value="OXOGLUTARATE/IRON-DEPENDENT DIOXYGENASE"/>
    <property type="match status" value="1"/>
</dbReference>